<dbReference type="Proteomes" id="UP000001555">
    <property type="component" value="Unassembled WGS sequence"/>
</dbReference>
<dbReference type="VEuPathDB" id="VectorBase:ISCW001523"/>
<dbReference type="InParanoid" id="B7P2P2"/>
<dbReference type="HOGENOM" id="CLU_2429495_0_0_1"/>
<dbReference type="AlphaFoldDB" id="B7P2P2"/>
<accession>B7P2P2</accession>
<reference evidence="2" key="2">
    <citation type="submission" date="2020-05" db="UniProtKB">
        <authorList>
            <consortium name="EnsemblMetazoa"/>
        </authorList>
    </citation>
    <scope>IDENTIFICATION</scope>
    <source>
        <strain evidence="2">wikel</strain>
    </source>
</reference>
<dbReference type="PaxDb" id="6945-B7P2P2"/>
<sequence length="91" mass="10049">MPAARLVRNAASSSYALFLRHAVSAVQTRYMLALKGNSLASHVPLGLALSVLHIQHRVRGFGFLDVGLSRPGHTLTQYTSLLRIEVSYNRF</sequence>
<evidence type="ECO:0000313" key="1">
    <source>
        <dbReference type="EMBL" id="EEC00864.1"/>
    </source>
</evidence>
<organism>
    <name type="scientific">Ixodes scapularis</name>
    <name type="common">Black-legged tick</name>
    <name type="synonym">Deer tick</name>
    <dbReference type="NCBI Taxonomy" id="6945"/>
    <lineage>
        <taxon>Eukaryota</taxon>
        <taxon>Metazoa</taxon>
        <taxon>Ecdysozoa</taxon>
        <taxon>Arthropoda</taxon>
        <taxon>Chelicerata</taxon>
        <taxon>Arachnida</taxon>
        <taxon>Acari</taxon>
        <taxon>Parasitiformes</taxon>
        <taxon>Ixodida</taxon>
        <taxon>Ixodoidea</taxon>
        <taxon>Ixodidae</taxon>
        <taxon>Ixodinae</taxon>
        <taxon>Ixodes</taxon>
    </lineage>
</organism>
<dbReference type="VEuPathDB" id="VectorBase:ISCI001523"/>
<protein>
    <submittedName>
        <fullName evidence="1 2">Uncharacterized protein</fullName>
    </submittedName>
</protein>
<evidence type="ECO:0000313" key="2">
    <source>
        <dbReference type="EnsemblMetazoa" id="ISCW001523-PA"/>
    </source>
</evidence>
<dbReference type="EMBL" id="DS623318">
    <property type="protein sequence ID" value="EEC00864.1"/>
    <property type="molecule type" value="Genomic_DNA"/>
</dbReference>
<keyword evidence="3" id="KW-1185">Reference proteome</keyword>
<dbReference type="EnsemblMetazoa" id="ISCW001523-RA">
    <property type="protein sequence ID" value="ISCW001523-PA"/>
    <property type="gene ID" value="ISCW001523"/>
</dbReference>
<evidence type="ECO:0000313" key="3">
    <source>
        <dbReference type="Proteomes" id="UP000001555"/>
    </source>
</evidence>
<name>B7P2P2_IXOSC</name>
<dbReference type="EMBL" id="ABJB010252657">
    <property type="status" value="NOT_ANNOTATED_CDS"/>
    <property type="molecule type" value="Genomic_DNA"/>
</dbReference>
<proteinExistence type="predicted"/>
<reference evidence="1 3" key="1">
    <citation type="submission" date="2008-03" db="EMBL/GenBank/DDBJ databases">
        <title>Annotation of Ixodes scapularis.</title>
        <authorList>
            <consortium name="Ixodes scapularis Genome Project Consortium"/>
            <person name="Caler E."/>
            <person name="Hannick L.I."/>
            <person name="Bidwell S."/>
            <person name="Joardar V."/>
            <person name="Thiagarajan M."/>
            <person name="Amedeo P."/>
            <person name="Galinsky K.J."/>
            <person name="Schobel S."/>
            <person name="Inman J."/>
            <person name="Hostetler J."/>
            <person name="Miller J."/>
            <person name="Hammond M."/>
            <person name="Megy K."/>
            <person name="Lawson D."/>
            <person name="Kodira C."/>
            <person name="Sutton G."/>
            <person name="Meyer J."/>
            <person name="Hill C.A."/>
            <person name="Birren B."/>
            <person name="Nene V."/>
            <person name="Collins F."/>
            <person name="Alarcon-Chaidez F."/>
            <person name="Wikel S."/>
            <person name="Strausberg R."/>
        </authorList>
    </citation>
    <scope>NUCLEOTIDE SEQUENCE [LARGE SCALE GENOMIC DNA]</scope>
    <source>
        <strain evidence="3">Wikel</strain>
        <strain evidence="1">Wikel colony</strain>
    </source>
</reference>
<gene>
    <name evidence="1" type="ORF">IscW_ISCW001523</name>
</gene>